<keyword evidence="2" id="KW-0472">Membrane</keyword>
<keyword evidence="4" id="KW-1185">Reference proteome</keyword>
<protein>
    <submittedName>
        <fullName evidence="3">Uncharacterized protein</fullName>
    </submittedName>
</protein>
<evidence type="ECO:0000256" key="1">
    <source>
        <dbReference type="ARBA" id="ARBA00004328"/>
    </source>
</evidence>
<evidence type="ECO:0000256" key="2">
    <source>
        <dbReference type="SAM" id="Phobius"/>
    </source>
</evidence>
<comment type="subcellular location">
    <subcellularLocation>
        <location evidence="1">Virion</location>
    </subcellularLocation>
</comment>
<keyword evidence="2" id="KW-0812">Transmembrane</keyword>
<dbReference type="Proteomes" id="UP000823674">
    <property type="component" value="Chromosome A09"/>
</dbReference>
<proteinExistence type="predicted"/>
<name>A0ABQ7L871_BRACM</name>
<evidence type="ECO:0000313" key="3">
    <source>
        <dbReference type="EMBL" id="KAG5382786.1"/>
    </source>
</evidence>
<dbReference type="Pfam" id="PF03216">
    <property type="entry name" value="Rhabdo_ncap_2"/>
    <property type="match status" value="1"/>
</dbReference>
<dbReference type="InterPro" id="IPR004902">
    <property type="entry name" value="Rhabdo_ncap_2"/>
</dbReference>
<dbReference type="EMBL" id="JADBGQ010000008">
    <property type="protein sequence ID" value="KAG5382786.1"/>
    <property type="molecule type" value="Genomic_DNA"/>
</dbReference>
<organism evidence="3 4">
    <name type="scientific">Brassica rapa subsp. trilocularis</name>
    <dbReference type="NCBI Taxonomy" id="1813537"/>
    <lineage>
        <taxon>Eukaryota</taxon>
        <taxon>Viridiplantae</taxon>
        <taxon>Streptophyta</taxon>
        <taxon>Embryophyta</taxon>
        <taxon>Tracheophyta</taxon>
        <taxon>Spermatophyta</taxon>
        <taxon>Magnoliopsida</taxon>
        <taxon>eudicotyledons</taxon>
        <taxon>Gunneridae</taxon>
        <taxon>Pentapetalae</taxon>
        <taxon>rosids</taxon>
        <taxon>malvids</taxon>
        <taxon>Brassicales</taxon>
        <taxon>Brassicaceae</taxon>
        <taxon>Brassiceae</taxon>
        <taxon>Brassica</taxon>
    </lineage>
</organism>
<comment type="caution">
    <text evidence="3">The sequence shown here is derived from an EMBL/GenBank/DDBJ whole genome shotgun (WGS) entry which is preliminary data.</text>
</comment>
<evidence type="ECO:0000313" key="4">
    <source>
        <dbReference type="Proteomes" id="UP000823674"/>
    </source>
</evidence>
<gene>
    <name evidence="3" type="primary">A09p016660.1_BraROA</name>
    <name evidence="3" type="ORF">IGI04_034256</name>
</gene>
<reference evidence="3 4" key="1">
    <citation type="submission" date="2021-03" db="EMBL/GenBank/DDBJ databases">
        <authorList>
            <person name="King G.J."/>
            <person name="Bancroft I."/>
            <person name="Baten A."/>
            <person name="Bloomfield J."/>
            <person name="Borpatragohain P."/>
            <person name="He Z."/>
            <person name="Irish N."/>
            <person name="Irwin J."/>
            <person name="Liu K."/>
            <person name="Mauleon R.P."/>
            <person name="Moore J."/>
            <person name="Morris R."/>
            <person name="Ostergaard L."/>
            <person name="Wang B."/>
            <person name="Wells R."/>
        </authorList>
    </citation>
    <scope>NUCLEOTIDE SEQUENCE [LARGE SCALE GENOMIC DNA]</scope>
    <source>
        <strain evidence="3">R-o-18</strain>
        <tissue evidence="3">Leaf</tissue>
    </source>
</reference>
<feature type="transmembrane region" description="Helical" evidence="2">
    <location>
        <begin position="439"/>
        <end position="463"/>
    </location>
</feature>
<keyword evidence="2" id="KW-1133">Transmembrane helix</keyword>
<accession>A0ABQ7L871</accession>
<sequence>MATSPNEPDDTLSASSFFNPHLMKKWEALSSVRHKPNPNKVVWTNEMLKDRKVINLDAWNQVGTFDERIQIIREALTSLATEVSVRSVGALMVCAWGLVSCENPNESVFGGLWESSKARELEEYTRLSDGILCKSSRWRSPPDDKDLILFTTTGNGLNWVRTACFYCAAVLRLATKEHDALVKAWSYLPEHYQSFYKAPLEFSLSLDHECLKCLRRLLQKSTTIRNSVAPFLLAFQELSGCSKNRAICKTLFESHLGFTGLHAYTLFISNATKLAVPHHVFRHVLRHHAAEEGLETIMEILKRYEDPSLDEGDRKSKCTWIYSRIFDSDMFGSLQTKRCVFLAALLAVIADTIGGTSSSGGGSGQASNIKQLQGYIQNNQDDLHLWAGRIIAFCKEFNEKESTKKNPNDNNSTKDRYISATIISNLPIIHFSKILIRELVINLIFLLNILLPTMASLISPLYLRTASQTSPKSFFYA</sequence>